<accession>A0A0F6IBX2</accession>
<reference evidence="1 2" key="1">
    <citation type="submission" date="2013-01" db="EMBL/GenBank/DDBJ databases">
        <authorList>
            <person name="Harkins D.M."/>
            <person name="Durkin A.S."/>
            <person name="Brinkac L.M."/>
            <person name="Haft D.H."/>
            <person name="Selengut J.D."/>
            <person name="Sanka R."/>
            <person name="DePew J."/>
            <person name="Purushe J."/>
            <person name="Peacock S.J."/>
            <person name="Thaipadungpanit J."/>
            <person name="Wuthiekanun V.W."/>
            <person name="Day N.P."/>
            <person name="Vinetz J.M."/>
            <person name="Sutton G.G."/>
            <person name="Nierman W.C."/>
            <person name="Fouts D.E."/>
        </authorList>
    </citation>
    <scope>NUCLEOTIDE SEQUENCE [LARGE SCALE GENOMIC DNA]</scope>
    <source>
        <strain evidence="1 2">FPW1039</strain>
    </source>
</reference>
<organism evidence="1 2">
    <name type="scientific">Leptospira interrogans str. FPW1039</name>
    <dbReference type="NCBI Taxonomy" id="1193040"/>
    <lineage>
        <taxon>Bacteria</taxon>
        <taxon>Pseudomonadati</taxon>
        <taxon>Spirochaetota</taxon>
        <taxon>Spirochaetia</taxon>
        <taxon>Leptospirales</taxon>
        <taxon>Leptospiraceae</taxon>
        <taxon>Leptospira</taxon>
    </lineage>
</organism>
<comment type="caution">
    <text evidence="1">The sequence shown here is derived from an EMBL/GenBank/DDBJ whole genome shotgun (WGS) entry which is preliminary data.</text>
</comment>
<protein>
    <submittedName>
        <fullName evidence="1">Uncharacterized protein</fullName>
    </submittedName>
</protein>
<dbReference type="AlphaFoldDB" id="A0A0F6IBX2"/>
<proteinExistence type="predicted"/>
<gene>
    <name evidence="1" type="ORF">LEP1GSC079_0240</name>
</gene>
<dbReference type="EMBL" id="AKWR02000168">
    <property type="protein sequence ID" value="EMJ35547.1"/>
    <property type="molecule type" value="Genomic_DNA"/>
</dbReference>
<name>A0A0F6IBX2_LEPIR</name>
<evidence type="ECO:0000313" key="2">
    <source>
        <dbReference type="Proteomes" id="UP000012164"/>
    </source>
</evidence>
<sequence>MIDQIDDRIELLEWVPSQEKFYYLSKADLLSEKERLLKRLEALEKLIEETK</sequence>
<evidence type="ECO:0000313" key="1">
    <source>
        <dbReference type="EMBL" id="EMJ35547.1"/>
    </source>
</evidence>
<dbReference type="Proteomes" id="UP000012164">
    <property type="component" value="Unassembled WGS sequence"/>
</dbReference>